<gene>
    <name evidence="1" type="ORF">PVAP13_5KG578707</name>
</gene>
<accession>A0A8T0ST33</accession>
<name>A0A8T0ST33_PANVG</name>
<dbReference type="PANTHER" id="PTHR36617:SF8">
    <property type="entry name" value="OS10G0457800 PROTEIN"/>
    <property type="match status" value="1"/>
</dbReference>
<proteinExistence type="predicted"/>
<evidence type="ECO:0000313" key="1">
    <source>
        <dbReference type="EMBL" id="KAG2601267.1"/>
    </source>
</evidence>
<evidence type="ECO:0000313" key="2">
    <source>
        <dbReference type="Proteomes" id="UP000823388"/>
    </source>
</evidence>
<evidence type="ECO:0008006" key="3">
    <source>
        <dbReference type="Google" id="ProtNLM"/>
    </source>
</evidence>
<dbReference type="AlphaFoldDB" id="A0A8T0ST33"/>
<comment type="caution">
    <text evidence="1">The sequence shown here is derived from an EMBL/GenBank/DDBJ whole genome shotgun (WGS) entry which is preliminary data.</text>
</comment>
<organism evidence="1 2">
    <name type="scientific">Panicum virgatum</name>
    <name type="common">Blackwell switchgrass</name>
    <dbReference type="NCBI Taxonomy" id="38727"/>
    <lineage>
        <taxon>Eukaryota</taxon>
        <taxon>Viridiplantae</taxon>
        <taxon>Streptophyta</taxon>
        <taxon>Embryophyta</taxon>
        <taxon>Tracheophyta</taxon>
        <taxon>Spermatophyta</taxon>
        <taxon>Magnoliopsida</taxon>
        <taxon>Liliopsida</taxon>
        <taxon>Poales</taxon>
        <taxon>Poaceae</taxon>
        <taxon>PACMAD clade</taxon>
        <taxon>Panicoideae</taxon>
        <taxon>Panicodae</taxon>
        <taxon>Paniceae</taxon>
        <taxon>Panicinae</taxon>
        <taxon>Panicum</taxon>
        <taxon>Panicum sect. Hiantes</taxon>
    </lineage>
</organism>
<dbReference type="Proteomes" id="UP000823388">
    <property type="component" value="Chromosome 5K"/>
</dbReference>
<keyword evidence="2" id="KW-1185">Reference proteome</keyword>
<reference evidence="1" key="1">
    <citation type="submission" date="2020-05" db="EMBL/GenBank/DDBJ databases">
        <title>WGS assembly of Panicum virgatum.</title>
        <authorList>
            <person name="Lovell J.T."/>
            <person name="Jenkins J."/>
            <person name="Shu S."/>
            <person name="Juenger T.E."/>
            <person name="Schmutz J."/>
        </authorList>
    </citation>
    <scope>NUCLEOTIDE SEQUENCE</scope>
    <source>
        <strain evidence="1">AP13</strain>
    </source>
</reference>
<dbReference type="PANTHER" id="PTHR36617">
    <property type="entry name" value="PROTEIN, PUTATIVE-RELATED"/>
    <property type="match status" value="1"/>
</dbReference>
<protein>
    <recommendedName>
        <fullName evidence="3">Reverse transcriptase zinc-binding domain-containing protein</fullName>
    </recommendedName>
</protein>
<sequence>MGIKDIAAENKCLLLKLLHRLHNPGDSAWARWVRERVDLATMAGEVVGPHWRDLAELMLLYRAVTTCAVGDGTSTCFWEDWWLNCGQLKEVFPLLHSHAVSTEVSVARVLRDGVRAHLMPRLTAAAREELAKLSPLLEDILLSEDDDRQSSPLVGPENVMRAGPIYKMLMKTTGAPLCAFSTFVWQNRAPTRVQFFAWLLVQERV</sequence>
<dbReference type="EMBL" id="CM029045">
    <property type="protein sequence ID" value="KAG2601267.1"/>
    <property type="molecule type" value="Genomic_DNA"/>
</dbReference>